<dbReference type="EMBL" id="CAJMWW010000017">
    <property type="protein sequence ID" value="CAE6400683.1"/>
    <property type="molecule type" value="Genomic_DNA"/>
</dbReference>
<reference evidence="2" key="1">
    <citation type="submission" date="2021-01" db="EMBL/GenBank/DDBJ databases">
        <authorList>
            <person name="Kaushik A."/>
        </authorList>
    </citation>
    <scope>NUCLEOTIDE SEQUENCE</scope>
    <source>
        <strain evidence="2">AG3-T5</strain>
    </source>
</reference>
<evidence type="ECO:0000313" key="3">
    <source>
        <dbReference type="Proteomes" id="UP000663841"/>
    </source>
</evidence>
<name>A0A8H2WPT8_9AGAM</name>
<dbReference type="Proteomes" id="UP000663841">
    <property type="component" value="Unassembled WGS sequence"/>
</dbReference>
<evidence type="ECO:0000313" key="2">
    <source>
        <dbReference type="EMBL" id="CAE6400683.1"/>
    </source>
</evidence>
<gene>
    <name evidence="2" type="ORF">RDB_LOCUS6950</name>
</gene>
<dbReference type="AlphaFoldDB" id="A0A8H2WPT8"/>
<proteinExistence type="predicted"/>
<organism evidence="2 3">
    <name type="scientific">Rhizoctonia solani</name>
    <dbReference type="NCBI Taxonomy" id="456999"/>
    <lineage>
        <taxon>Eukaryota</taxon>
        <taxon>Fungi</taxon>
        <taxon>Dikarya</taxon>
        <taxon>Basidiomycota</taxon>
        <taxon>Agaricomycotina</taxon>
        <taxon>Agaricomycetes</taxon>
        <taxon>Cantharellales</taxon>
        <taxon>Ceratobasidiaceae</taxon>
        <taxon>Rhizoctonia</taxon>
    </lineage>
</organism>
<feature type="compositionally biased region" description="Polar residues" evidence="1">
    <location>
        <begin position="144"/>
        <end position="156"/>
    </location>
</feature>
<sequence>MAQKAVDIPGTGDPALLARLYEHLFDIQIAKYRNRYLSVVFPETTAYTPPALPAHVTVQLEPVTGAPSEEEVIKVQSAIRSYDQFSNGKVQYNQMFVLLTQKNIITSSSTLRSSGGNGVITTSVRCSDGYTICANECHVSQPEQLPSLNRTRTVEQSTTGSGTSTNNAGVGADVAEFHTPT</sequence>
<evidence type="ECO:0000256" key="1">
    <source>
        <dbReference type="SAM" id="MobiDB-lite"/>
    </source>
</evidence>
<comment type="caution">
    <text evidence="2">The sequence shown here is derived from an EMBL/GenBank/DDBJ whole genome shotgun (WGS) entry which is preliminary data.</text>
</comment>
<accession>A0A8H2WPT8</accession>
<protein>
    <submittedName>
        <fullName evidence="2">Uncharacterized protein</fullName>
    </submittedName>
</protein>
<feature type="region of interest" description="Disordered" evidence="1">
    <location>
        <begin position="144"/>
        <end position="181"/>
    </location>
</feature>